<accession>A0A812K7Y0</accession>
<keyword evidence="4" id="KW-0788">Thiol protease</keyword>
<dbReference type="GO" id="GO:0006508">
    <property type="term" value="P:proteolysis"/>
    <property type="evidence" value="ECO:0007669"/>
    <property type="project" value="UniProtKB-KW"/>
</dbReference>
<proteinExistence type="inferred from homology"/>
<sequence>MDSLDASEHGWARVRTWTRSVRRRHPAGIFACDYLFLPLHHEAERHWSLAVVCRPWAAVNIGQDVHTTTTVAFLDSLRSPSSEKHEAVVLHKLKSYLRSEWQDCTPLSTSFDEGRIQAVAIDVPQQQNSSDCGIYVLEFMLQLLCHPGKLASLGRDPLAVELQVGKAPRQRWRQAGASYRSLKQAAAGGSASFDEVGAFVPSRRRNGETDGLLQGVVDGDAPCALGFARGMAC</sequence>
<dbReference type="PANTHER" id="PTHR46915:SF2">
    <property type="entry name" value="UBIQUITIN-LIKE PROTEASE 4"/>
    <property type="match status" value="1"/>
</dbReference>
<dbReference type="InterPro" id="IPR003653">
    <property type="entry name" value="Peptidase_C48_C"/>
</dbReference>
<feature type="domain" description="Ubiquitin-like protease family profile" evidence="5">
    <location>
        <begin position="1"/>
        <end position="143"/>
    </location>
</feature>
<name>A0A812K7Y0_9DINO</name>
<dbReference type="GO" id="GO:0008234">
    <property type="term" value="F:cysteine-type peptidase activity"/>
    <property type="evidence" value="ECO:0007669"/>
    <property type="project" value="UniProtKB-KW"/>
</dbReference>
<comment type="caution">
    <text evidence="6">The sequence shown here is derived from an EMBL/GenBank/DDBJ whole genome shotgun (WGS) entry which is preliminary data.</text>
</comment>
<dbReference type="EMBL" id="CAJNJA010007031">
    <property type="protein sequence ID" value="CAE7219168.1"/>
    <property type="molecule type" value="Genomic_DNA"/>
</dbReference>
<dbReference type="Gene3D" id="3.40.395.10">
    <property type="entry name" value="Adenoviral Proteinase, Chain A"/>
    <property type="match status" value="1"/>
</dbReference>
<dbReference type="Pfam" id="PF02902">
    <property type="entry name" value="Peptidase_C48"/>
    <property type="match status" value="1"/>
</dbReference>
<keyword evidence="2" id="KW-0645">Protease</keyword>
<evidence type="ECO:0000313" key="7">
    <source>
        <dbReference type="Proteomes" id="UP000601435"/>
    </source>
</evidence>
<dbReference type="SUPFAM" id="SSF54001">
    <property type="entry name" value="Cysteine proteinases"/>
    <property type="match status" value="1"/>
</dbReference>
<evidence type="ECO:0000256" key="3">
    <source>
        <dbReference type="ARBA" id="ARBA00022801"/>
    </source>
</evidence>
<keyword evidence="7" id="KW-1185">Reference proteome</keyword>
<dbReference type="OrthoDB" id="442460at2759"/>
<organism evidence="6 7">
    <name type="scientific">Symbiodinium necroappetens</name>
    <dbReference type="NCBI Taxonomy" id="1628268"/>
    <lineage>
        <taxon>Eukaryota</taxon>
        <taxon>Sar</taxon>
        <taxon>Alveolata</taxon>
        <taxon>Dinophyceae</taxon>
        <taxon>Suessiales</taxon>
        <taxon>Symbiodiniaceae</taxon>
        <taxon>Symbiodinium</taxon>
    </lineage>
</organism>
<protein>
    <submittedName>
        <fullName evidence="6">ULP2A protein</fullName>
    </submittedName>
</protein>
<evidence type="ECO:0000256" key="4">
    <source>
        <dbReference type="ARBA" id="ARBA00022807"/>
    </source>
</evidence>
<evidence type="ECO:0000256" key="1">
    <source>
        <dbReference type="ARBA" id="ARBA00005234"/>
    </source>
</evidence>
<dbReference type="InterPro" id="IPR038765">
    <property type="entry name" value="Papain-like_cys_pep_sf"/>
</dbReference>
<gene>
    <name evidence="6" type="primary">ULP2A</name>
    <name evidence="6" type="ORF">SNEC2469_LOCUS2699</name>
</gene>
<evidence type="ECO:0000313" key="6">
    <source>
        <dbReference type="EMBL" id="CAE7219168.1"/>
    </source>
</evidence>
<dbReference type="GO" id="GO:0016926">
    <property type="term" value="P:protein desumoylation"/>
    <property type="evidence" value="ECO:0007669"/>
    <property type="project" value="UniProtKB-ARBA"/>
</dbReference>
<comment type="similarity">
    <text evidence="1">Belongs to the peptidase C48 family.</text>
</comment>
<evidence type="ECO:0000256" key="2">
    <source>
        <dbReference type="ARBA" id="ARBA00022670"/>
    </source>
</evidence>
<dbReference type="AlphaFoldDB" id="A0A812K7Y0"/>
<reference evidence="6" key="1">
    <citation type="submission" date="2021-02" db="EMBL/GenBank/DDBJ databases">
        <authorList>
            <person name="Dougan E. K."/>
            <person name="Rhodes N."/>
            <person name="Thang M."/>
            <person name="Chan C."/>
        </authorList>
    </citation>
    <scope>NUCLEOTIDE SEQUENCE</scope>
</reference>
<keyword evidence="3" id="KW-0378">Hydrolase</keyword>
<dbReference type="PROSITE" id="PS50600">
    <property type="entry name" value="ULP_PROTEASE"/>
    <property type="match status" value="1"/>
</dbReference>
<dbReference type="Proteomes" id="UP000601435">
    <property type="component" value="Unassembled WGS sequence"/>
</dbReference>
<evidence type="ECO:0000259" key="5">
    <source>
        <dbReference type="PROSITE" id="PS50600"/>
    </source>
</evidence>
<dbReference type="PANTHER" id="PTHR46915">
    <property type="entry name" value="UBIQUITIN-LIKE PROTEASE 4-RELATED"/>
    <property type="match status" value="1"/>
</dbReference>